<sequence length="155" mass="16221">MKAVSLQQQFTHSGSTSKSTTIIPSTTKSTTKSTKSIRDFMEKKRAPHTSSTTSTLSPVPTATTSSSLPATLPSLSLSPSPSSSSPKNNRNIESSSHKTPLKEGGPYRPKPPPKPARFRASKPSDVGNIPSASSSPPPTTSSSSSSPLSLHLHLL</sequence>
<accession>A0A1X2I7X2</accession>
<feature type="compositionally biased region" description="Low complexity" evidence="1">
    <location>
        <begin position="13"/>
        <end position="34"/>
    </location>
</feature>
<feature type="compositionally biased region" description="Polar residues" evidence="1">
    <location>
        <begin position="87"/>
        <end position="98"/>
    </location>
</feature>
<evidence type="ECO:0000313" key="2">
    <source>
        <dbReference type="EMBL" id="ORZ11240.1"/>
    </source>
</evidence>
<dbReference type="Proteomes" id="UP000193560">
    <property type="component" value="Unassembled WGS sequence"/>
</dbReference>
<dbReference type="EMBL" id="MCGE01000022">
    <property type="protein sequence ID" value="ORZ11240.1"/>
    <property type="molecule type" value="Genomic_DNA"/>
</dbReference>
<dbReference type="STRING" id="90262.A0A1X2I7X2"/>
<proteinExistence type="predicted"/>
<name>A0A1X2I7X2_9FUNG</name>
<feature type="compositionally biased region" description="Low complexity" evidence="1">
    <location>
        <begin position="49"/>
        <end position="86"/>
    </location>
</feature>
<keyword evidence="3" id="KW-1185">Reference proteome</keyword>
<feature type="region of interest" description="Disordered" evidence="1">
    <location>
        <begin position="1"/>
        <end position="155"/>
    </location>
</feature>
<protein>
    <submittedName>
        <fullName evidence="2">Uncharacterized protein</fullName>
    </submittedName>
</protein>
<evidence type="ECO:0000313" key="3">
    <source>
        <dbReference type="Proteomes" id="UP000193560"/>
    </source>
</evidence>
<evidence type="ECO:0000256" key="1">
    <source>
        <dbReference type="SAM" id="MobiDB-lite"/>
    </source>
</evidence>
<feature type="compositionally biased region" description="Low complexity" evidence="1">
    <location>
        <begin position="130"/>
        <end position="155"/>
    </location>
</feature>
<dbReference type="AlphaFoldDB" id="A0A1X2I7X2"/>
<gene>
    <name evidence="2" type="ORF">BCR42DRAFT_104691</name>
</gene>
<comment type="caution">
    <text evidence="2">The sequence shown here is derived from an EMBL/GenBank/DDBJ whole genome shotgun (WGS) entry which is preliminary data.</text>
</comment>
<feature type="compositionally biased region" description="Polar residues" evidence="1">
    <location>
        <begin position="1"/>
        <end position="12"/>
    </location>
</feature>
<reference evidence="2 3" key="1">
    <citation type="submission" date="2016-07" db="EMBL/GenBank/DDBJ databases">
        <title>Pervasive Adenine N6-methylation of Active Genes in Fungi.</title>
        <authorList>
            <consortium name="DOE Joint Genome Institute"/>
            <person name="Mondo S.J."/>
            <person name="Dannebaum R.O."/>
            <person name="Kuo R.C."/>
            <person name="Labutti K."/>
            <person name="Haridas S."/>
            <person name="Kuo A."/>
            <person name="Salamov A."/>
            <person name="Ahrendt S.R."/>
            <person name="Lipzen A."/>
            <person name="Sullivan W."/>
            <person name="Andreopoulos W.B."/>
            <person name="Clum A."/>
            <person name="Lindquist E."/>
            <person name="Daum C."/>
            <person name="Ramamoorthy G.K."/>
            <person name="Gryganskyi A."/>
            <person name="Culley D."/>
            <person name="Magnuson J.K."/>
            <person name="James T.Y."/>
            <person name="O'Malley M.A."/>
            <person name="Stajich J.E."/>
            <person name="Spatafora J.W."/>
            <person name="Visel A."/>
            <person name="Grigoriev I.V."/>
        </authorList>
    </citation>
    <scope>NUCLEOTIDE SEQUENCE [LARGE SCALE GENOMIC DNA]</scope>
    <source>
        <strain evidence="2 3">NRRL 1336</strain>
    </source>
</reference>
<organism evidence="2 3">
    <name type="scientific">Absidia repens</name>
    <dbReference type="NCBI Taxonomy" id="90262"/>
    <lineage>
        <taxon>Eukaryota</taxon>
        <taxon>Fungi</taxon>
        <taxon>Fungi incertae sedis</taxon>
        <taxon>Mucoromycota</taxon>
        <taxon>Mucoromycotina</taxon>
        <taxon>Mucoromycetes</taxon>
        <taxon>Mucorales</taxon>
        <taxon>Cunninghamellaceae</taxon>
        <taxon>Absidia</taxon>
    </lineage>
</organism>